<dbReference type="EMBL" id="CP099424">
    <property type="protein sequence ID" value="USW55190.1"/>
    <property type="molecule type" value="Genomic_DNA"/>
</dbReference>
<dbReference type="InterPro" id="IPR011008">
    <property type="entry name" value="Dimeric_a/b-barrel"/>
</dbReference>
<evidence type="ECO:0000256" key="6">
    <source>
        <dbReference type="ARBA" id="ARBA00023002"/>
    </source>
</evidence>
<comment type="cofactor">
    <cofactor evidence="1">
        <name>heme b</name>
        <dbReference type="ChEBI" id="CHEBI:60344"/>
    </cofactor>
</comment>
<evidence type="ECO:0000256" key="5">
    <source>
        <dbReference type="ARBA" id="ARBA00022729"/>
    </source>
</evidence>
<keyword evidence="6" id="KW-0560">Oxidoreductase</keyword>
<comment type="similarity">
    <text evidence="8">Belongs to the DyP-type peroxidase family.</text>
</comment>
<evidence type="ECO:0000256" key="1">
    <source>
        <dbReference type="ARBA" id="ARBA00001970"/>
    </source>
</evidence>
<dbReference type="InterPro" id="IPR048328">
    <property type="entry name" value="Dyp_perox_C"/>
</dbReference>
<evidence type="ECO:0000256" key="4">
    <source>
        <dbReference type="ARBA" id="ARBA00022723"/>
    </source>
</evidence>
<dbReference type="OrthoDB" id="3207336at2759"/>
<feature type="domain" description="Dyp-type peroxidase C-terminal" evidence="9">
    <location>
        <begin position="254"/>
        <end position="423"/>
    </location>
</feature>
<evidence type="ECO:0000313" key="12">
    <source>
        <dbReference type="Proteomes" id="UP001056384"/>
    </source>
</evidence>
<dbReference type="Proteomes" id="UP001056384">
    <property type="component" value="Chromosome 7"/>
</dbReference>
<reference evidence="11" key="1">
    <citation type="submission" date="2022-06" db="EMBL/GenBank/DDBJ databases">
        <title>Complete genome sequences of two strains of the flax pathogen Septoria linicola.</title>
        <authorList>
            <person name="Lapalu N."/>
            <person name="Simon A."/>
            <person name="Demenou B."/>
            <person name="Paumier D."/>
            <person name="Guillot M.-P."/>
            <person name="Gout L."/>
            <person name="Valade R."/>
        </authorList>
    </citation>
    <scope>NUCLEOTIDE SEQUENCE</scope>
    <source>
        <strain evidence="11">SE15195</strain>
    </source>
</reference>
<keyword evidence="12" id="KW-1185">Reference proteome</keyword>
<dbReference type="GO" id="GO:0020037">
    <property type="term" value="F:heme binding"/>
    <property type="evidence" value="ECO:0007669"/>
    <property type="project" value="InterPro"/>
</dbReference>
<dbReference type="GO" id="GO:0004601">
    <property type="term" value="F:peroxidase activity"/>
    <property type="evidence" value="ECO:0007669"/>
    <property type="project" value="UniProtKB-KW"/>
</dbReference>
<evidence type="ECO:0000256" key="8">
    <source>
        <dbReference type="ARBA" id="ARBA00025737"/>
    </source>
</evidence>
<evidence type="ECO:0000256" key="7">
    <source>
        <dbReference type="ARBA" id="ARBA00023004"/>
    </source>
</evidence>
<evidence type="ECO:0000259" key="10">
    <source>
        <dbReference type="Pfam" id="PF21105"/>
    </source>
</evidence>
<protein>
    <submittedName>
        <fullName evidence="11">Dyp-type peroxidase</fullName>
    </submittedName>
</protein>
<keyword evidence="3" id="KW-0349">Heme</keyword>
<name>A0A9Q9AU54_9PEZI</name>
<organism evidence="11 12">
    <name type="scientific">Septoria linicola</name>
    <dbReference type="NCBI Taxonomy" id="215465"/>
    <lineage>
        <taxon>Eukaryota</taxon>
        <taxon>Fungi</taxon>
        <taxon>Dikarya</taxon>
        <taxon>Ascomycota</taxon>
        <taxon>Pezizomycotina</taxon>
        <taxon>Dothideomycetes</taxon>
        <taxon>Dothideomycetidae</taxon>
        <taxon>Mycosphaerellales</taxon>
        <taxon>Mycosphaerellaceae</taxon>
        <taxon>Septoria</taxon>
    </lineage>
</organism>
<dbReference type="NCBIfam" id="TIGR01413">
    <property type="entry name" value="Dyp_perox_fam"/>
    <property type="match status" value="1"/>
</dbReference>
<feature type="domain" description="DyP dimeric alpha+beta barrel" evidence="10">
    <location>
        <begin position="21"/>
        <end position="194"/>
    </location>
</feature>
<dbReference type="InterPro" id="IPR049509">
    <property type="entry name" value="DyP_N"/>
</dbReference>
<evidence type="ECO:0000256" key="3">
    <source>
        <dbReference type="ARBA" id="ARBA00022617"/>
    </source>
</evidence>
<dbReference type="SUPFAM" id="SSF54909">
    <property type="entry name" value="Dimeric alpha+beta barrel"/>
    <property type="match status" value="1"/>
</dbReference>
<dbReference type="GO" id="GO:0005829">
    <property type="term" value="C:cytosol"/>
    <property type="evidence" value="ECO:0007669"/>
    <property type="project" value="TreeGrafter"/>
</dbReference>
<proteinExistence type="inferred from homology"/>
<evidence type="ECO:0000259" key="9">
    <source>
        <dbReference type="Pfam" id="PF20628"/>
    </source>
</evidence>
<sequence length="499" mass="54771">MGDNQQPLNGVPAASKIDLTQVQGDILKGGFAKKSEIFYFFKINDAKRFAIALKGINFSSVADVQADRARIPATRDPNFPWPMFGVNIAFSITGLDKIKKNKVGTLRVDDIKNNARPYAAGMEADSPSLGDPDWTDSRFKGRQIDGVLIIAGSSQSICQAALSSTLAALGSPEGQDIPGQIITRIAKEVGNTRPGVGDGKEHFGFEDGSTYNDYHKQLSKHARETAEPSLTFDLQHLVSQPQVRGIDDQGDPKDNPKTFDNLIDPSTLLITKDSPLPDWMENGSFFCFRKLEQDVASWNTFVKDGAQKLKIPEATFGAKLMGRWQSGRAIVLADKDDDNTRVDPMANDFTFQSGNMDKCPFGAHIRKTNPRGSPFFGVRIMRRGIPYGTDFVPGKTTDTNRGLLFACYQADFDQGYRFIQQFWANGPSFPEGVAGLDTVMGQIPNKGKPSPGGDEFKIQINKTGQAKFDRVNQFVTPRGGEYFFAPSISALKKTLTLVA</sequence>
<keyword evidence="4" id="KW-0479">Metal-binding</keyword>
<evidence type="ECO:0000313" key="11">
    <source>
        <dbReference type="EMBL" id="USW55190.1"/>
    </source>
</evidence>
<dbReference type="PANTHER" id="PTHR30521">
    <property type="entry name" value="DEFERROCHELATASE/PEROXIDASE"/>
    <property type="match status" value="1"/>
</dbReference>
<dbReference type="PANTHER" id="PTHR30521:SF4">
    <property type="entry name" value="DEFERROCHELATASE"/>
    <property type="match status" value="1"/>
</dbReference>
<accession>A0A9Q9AU54</accession>
<dbReference type="Pfam" id="PF21105">
    <property type="entry name" value="DyP_N"/>
    <property type="match status" value="1"/>
</dbReference>
<keyword evidence="5" id="KW-0732">Signal</keyword>
<dbReference type="InterPro" id="IPR006314">
    <property type="entry name" value="Dyp_peroxidase"/>
</dbReference>
<keyword evidence="7" id="KW-0408">Iron</keyword>
<gene>
    <name evidence="11" type="ORF">Slin15195_G085090</name>
</gene>
<dbReference type="PROSITE" id="PS51404">
    <property type="entry name" value="DYP_PEROXIDASE"/>
    <property type="match status" value="1"/>
</dbReference>
<keyword evidence="2 11" id="KW-0575">Peroxidase</keyword>
<dbReference type="AlphaFoldDB" id="A0A9Q9AU54"/>
<dbReference type="GO" id="GO:0046872">
    <property type="term" value="F:metal ion binding"/>
    <property type="evidence" value="ECO:0007669"/>
    <property type="project" value="UniProtKB-KW"/>
</dbReference>
<dbReference type="Pfam" id="PF20628">
    <property type="entry name" value="Dyp_perox_C"/>
    <property type="match status" value="1"/>
</dbReference>
<evidence type="ECO:0000256" key="2">
    <source>
        <dbReference type="ARBA" id="ARBA00022559"/>
    </source>
</evidence>